<dbReference type="GO" id="GO:0033565">
    <property type="term" value="C:ESCRT-0 complex"/>
    <property type="evidence" value="ECO:0007669"/>
    <property type="project" value="TreeGrafter"/>
</dbReference>
<dbReference type="GeneID" id="55993353"/>
<dbReference type="SUPFAM" id="SSF48464">
    <property type="entry name" value="ENTH/VHS domain"/>
    <property type="match status" value="1"/>
</dbReference>
<evidence type="ECO:0000256" key="1">
    <source>
        <dbReference type="ARBA" id="ARBA00003067"/>
    </source>
</evidence>
<dbReference type="InterPro" id="IPR002014">
    <property type="entry name" value="VHS_dom"/>
</dbReference>
<feature type="domain" description="FYVE-type" evidence="15">
    <location>
        <begin position="165"/>
        <end position="225"/>
    </location>
</feature>
<accession>A0A7H8QXD2</accession>
<dbReference type="PROSITE" id="PS50178">
    <property type="entry name" value="ZF_FYVE"/>
    <property type="match status" value="1"/>
</dbReference>
<name>A0A7H8QXD2_TALRU</name>
<dbReference type="GO" id="GO:0032266">
    <property type="term" value="F:phosphatidylinositol-3-phosphate binding"/>
    <property type="evidence" value="ECO:0007669"/>
    <property type="project" value="TreeGrafter"/>
</dbReference>
<dbReference type="CDD" id="cd21385">
    <property type="entry name" value="GAT_Vps27"/>
    <property type="match status" value="1"/>
</dbReference>
<evidence type="ECO:0000256" key="14">
    <source>
        <dbReference type="SAM" id="MobiDB-lite"/>
    </source>
</evidence>
<evidence type="ECO:0000256" key="9">
    <source>
        <dbReference type="ARBA" id="ARBA00022771"/>
    </source>
</evidence>
<evidence type="ECO:0000256" key="5">
    <source>
        <dbReference type="ARBA" id="ARBA00017753"/>
    </source>
</evidence>
<dbReference type="InterPro" id="IPR013083">
    <property type="entry name" value="Znf_RING/FYVE/PHD"/>
</dbReference>
<dbReference type="OrthoDB" id="957735at2759"/>
<dbReference type="PANTHER" id="PTHR47794:SF1">
    <property type="entry name" value="VACUOLAR PROTEIN SORTING-ASSOCIATED PROTEIN 27"/>
    <property type="match status" value="1"/>
</dbReference>
<dbReference type="GO" id="GO:0008270">
    <property type="term" value="F:zinc ion binding"/>
    <property type="evidence" value="ECO:0007669"/>
    <property type="project" value="UniProtKB-KW"/>
</dbReference>
<dbReference type="GO" id="GO:0006623">
    <property type="term" value="P:protein targeting to vacuole"/>
    <property type="evidence" value="ECO:0007669"/>
    <property type="project" value="TreeGrafter"/>
</dbReference>
<dbReference type="KEGG" id="trg:TRUGW13939_05856"/>
<dbReference type="PANTHER" id="PTHR47794">
    <property type="entry name" value="VACUOLAR PROTEIN SORTING-ASSOCIATED PROTEIN 27"/>
    <property type="match status" value="1"/>
</dbReference>
<dbReference type="Proteomes" id="UP000509510">
    <property type="component" value="Chromosome III"/>
</dbReference>
<protein>
    <recommendedName>
        <fullName evidence="5 12">Vacuolar protein sorting-associated protein 27</fullName>
    </recommendedName>
</protein>
<evidence type="ECO:0000313" key="17">
    <source>
        <dbReference type="EMBL" id="QKX58729.1"/>
    </source>
</evidence>
<feature type="compositionally biased region" description="Low complexity" evidence="14">
    <location>
        <begin position="539"/>
        <end position="550"/>
    </location>
</feature>
<dbReference type="SMART" id="SM00726">
    <property type="entry name" value="UIM"/>
    <property type="match status" value="2"/>
</dbReference>
<dbReference type="PROSITE" id="PS50179">
    <property type="entry name" value="VHS"/>
    <property type="match status" value="1"/>
</dbReference>
<feature type="compositionally biased region" description="Polar residues" evidence="14">
    <location>
        <begin position="612"/>
        <end position="630"/>
    </location>
</feature>
<dbReference type="Gene3D" id="3.30.40.10">
    <property type="entry name" value="Zinc/RING finger domain, C3HC4 (zinc finger)"/>
    <property type="match status" value="1"/>
</dbReference>
<evidence type="ECO:0000256" key="4">
    <source>
        <dbReference type="ARBA" id="ARBA00011446"/>
    </source>
</evidence>
<evidence type="ECO:0000256" key="12">
    <source>
        <dbReference type="PIRNR" id="PIRNR036956"/>
    </source>
</evidence>
<proteinExistence type="inferred from homology"/>
<dbReference type="Pfam" id="PF02809">
    <property type="entry name" value="UIM"/>
    <property type="match status" value="2"/>
</dbReference>
<dbReference type="InterPro" id="IPR003903">
    <property type="entry name" value="UIM_dom"/>
</dbReference>
<evidence type="ECO:0000256" key="11">
    <source>
        <dbReference type="ARBA" id="ARBA00023136"/>
    </source>
</evidence>
<evidence type="ECO:0000256" key="2">
    <source>
        <dbReference type="ARBA" id="ARBA00004125"/>
    </source>
</evidence>
<dbReference type="SUPFAM" id="SSF57903">
    <property type="entry name" value="FYVE/PHD zinc finger"/>
    <property type="match status" value="1"/>
</dbReference>
<evidence type="ECO:0000313" key="18">
    <source>
        <dbReference type="Proteomes" id="UP000509510"/>
    </source>
</evidence>
<keyword evidence="11 12" id="KW-0472">Membrane</keyword>
<feature type="compositionally biased region" description="Low complexity" evidence="14">
    <location>
        <begin position="655"/>
        <end position="669"/>
    </location>
</feature>
<evidence type="ECO:0000256" key="8">
    <source>
        <dbReference type="ARBA" id="ARBA00022753"/>
    </source>
</evidence>
<dbReference type="CDD" id="cd16979">
    <property type="entry name" value="VHS_Vps27"/>
    <property type="match status" value="1"/>
</dbReference>
<evidence type="ECO:0000259" key="15">
    <source>
        <dbReference type="PROSITE" id="PS50178"/>
    </source>
</evidence>
<dbReference type="InterPro" id="IPR008942">
    <property type="entry name" value="ENTH_VHS"/>
</dbReference>
<dbReference type="Pfam" id="PF00790">
    <property type="entry name" value="VHS"/>
    <property type="match status" value="1"/>
</dbReference>
<dbReference type="InterPro" id="IPR011011">
    <property type="entry name" value="Znf_FYVE_PHD"/>
</dbReference>
<dbReference type="PIRSF" id="PIRSF036956">
    <property type="entry name" value="Hrs_Vps27"/>
    <property type="match status" value="1"/>
</dbReference>
<feature type="region of interest" description="Disordered" evidence="14">
    <location>
        <begin position="453"/>
        <end position="725"/>
    </location>
</feature>
<dbReference type="RefSeq" id="XP_035344907.1">
    <property type="nucleotide sequence ID" value="XM_035489014.1"/>
</dbReference>
<dbReference type="SMART" id="SM00064">
    <property type="entry name" value="FYVE"/>
    <property type="match status" value="1"/>
</dbReference>
<dbReference type="EMBL" id="CP055900">
    <property type="protein sequence ID" value="QKX58729.1"/>
    <property type="molecule type" value="Genomic_DNA"/>
</dbReference>
<evidence type="ECO:0000256" key="13">
    <source>
        <dbReference type="PROSITE-ProRule" id="PRU00091"/>
    </source>
</evidence>
<evidence type="ECO:0000256" key="3">
    <source>
        <dbReference type="ARBA" id="ARBA00008597"/>
    </source>
</evidence>
<dbReference type="AlphaFoldDB" id="A0A7H8QXD2"/>
<dbReference type="InterPro" id="IPR017073">
    <property type="entry name" value="HGS/VPS27"/>
</dbReference>
<keyword evidence="18" id="KW-1185">Reference proteome</keyword>
<dbReference type="GO" id="GO:0043130">
    <property type="term" value="F:ubiquitin binding"/>
    <property type="evidence" value="ECO:0007669"/>
    <property type="project" value="InterPro"/>
</dbReference>
<reference evidence="18" key="1">
    <citation type="submission" date="2020-06" db="EMBL/GenBank/DDBJ databases">
        <title>A chromosome-scale genome assembly of Talaromyces rugulosus W13939.</title>
        <authorList>
            <person name="Wang B."/>
            <person name="Guo L."/>
            <person name="Ye K."/>
            <person name="Wang L."/>
        </authorList>
    </citation>
    <scope>NUCLEOTIDE SEQUENCE [LARGE SCALE GENOMIC DNA]</scope>
    <source>
        <strain evidence="18">W13939</strain>
    </source>
</reference>
<keyword evidence="7" id="KW-0677">Repeat</keyword>
<dbReference type="FunFam" id="1.25.40.90:FF:000031">
    <property type="entry name" value="Vacuolar protein sorting-associated protein 27"/>
    <property type="match status" value="1"/>
</dbReference>
<dbReference type="InterPro" id="IPR017455">
    <property type="entry name" value="Znf_FYVE-rel"/>
</dbReference>
<dbReference type="Gene3D" id="1.20.5.1940">
    <property type="match status" value="1"/>
</dbReference>
<feature type="domain" description="VHS" evidence="16">
    <location>
        <begin position="24"/>
        <end position="147"/>
    </location>
</feature>
<sequence>MAGWFSSTSPLDEQIEKATSSSLEDIALNLEISDLVRSKSVQPRDAMKALKRRLENKNPNIQLATLKLTDTCVKNGGSHFLAEIASREFMDNLVSLLKSEGVPLNHEVNQKMLELIQNWALAAQGRLELIYLGETYRKLQNEGFHFPPKTEVTSSMLDSSAPPEWIDSDVCMRCRTAFTFTNRKHHCRNCGNVFDAQCSSKTIPLPHLGILQPVRVDDGCYAKLTSRNFPSTGLSERSAFKNTSITKAASSMEPRSARVDSSFDDDLRRALQLSLEESEGRGNSGYTPQPTQPTQPVPAQTTKPDINNAEEEDADLKAAIEASLRDMEEQKQKHTATLKSSAVAERRSENTVNATVLPKNSYELSPVEAENINLFATLVDRLQHQPPGTILREPQIQELYDSIGSLRPKLARSYGETMSKHDALLDLHAKLSSVVRYYDRMLEERLSSAYSQHNIGPYGSAPPGRQPYSNYPPLGQNPPDGRGAAENFYLSNAAPDQFNPTFQPQQPQHTGASYGAGTPAPGVGSPSPYPTLNPAGEAPPNQGWNQNNPQAFRPPSVADSVSYAGQYGVPPAAVGAYPSHGPAQESGQVGSAPSRESETPYQPSPIARRDSQFQQTATGPGPYSSPQQYAPTGEPPQPGYQHQDAASAYQQSHEPPISQFSQQSSHSYSQPPPPVASTQPLTSPPVNGPYTGYAGPQVPTAYPTHTQFQEPAPPKPIVEESLIDL</sequence>
<keyword evidence="6" id="KW-0479">Metal-binding</keyword>
<feature type="compositionally biased region" description="Low complexity" evidence="14">
    <location>
        <begin position="495"/>
        <end position="508"/>
    </location>
</feature>
<dbReference type="GO" id="GO:0010008">
    <property type="term" value="C:endosome membrane"/>
    <property type="evidence" value="ECO:0007669"/>
    <property type="project" value="UniProtKB-SubCell"/>
</dbReference>
<comment type="subcellular location">
    <subcellularLocation>
        <location evidence="2 12">Endosome membrane</location>
        <topology evidence="2 12">Peripheral membrane protein</topology>
        <orientation evidence="2 12">Cytoplasmic side</orientation>
    </subcellularLocation>
</comment>
<evidence type="ECO:0000256" key="7">
    <source>
        <dbReference type="ARBA" id="ARBA00022737"/>
    </source>
</evidence>
<comment type="function">
    <text evidence="1 12">Component of the ESCRT-0 complex which is the sorting receptor for ubiquitinated cargo proteins at the multivesicular body (MVB) and recruits ESCRT-I to the MVB outer membrane.</text>
</comment>
<keyword evidence="8 12" id="KW-0967">Endosome</keyword>
<dbReference type="CDD" id="cd15735">
    <property type="entry name" value="FYVE_spVPS27p_like"/>
    <property type="match status" value="1"/>
</dbReference>
<gene>
    <name evidence="17" type="ORF">TRUGW13939_05856</name>
</gene>
<comment type="subunit">
    <text evidence="4 12">Component of the ESCRT-0 complex composed of HSE1 and VPS27.</text>
</comment>
<dbReference type="Gene3D" id="1.25.40.90">
    <property type="match status" value="1"/>
</dbReference>
<evidence type="ECO:0000256" key="6">
    <source>
        <dbReference type="ARBA" id="ARBA00022723"/>
    </source>
</evidence>
<dbReference type="Pfam" id="PF21356">
    <property type="entry name" value="Vps27_GAT-like"/>
    <property type="match status" value="1"/>
</dbReference>
<dbReference type="InterPro" id="IPR049425">
    <property type="entry name" value="Vps27_GAT-like"/>
</dbReference>
<dbReference type="GO" id="GO:0043328">
    <property type="term" value="P:protein transport to vacuole involved in ubiquitin-dependent protein catabolic process via the multivesicular body sorting pathway"/>
    <property type="evidence" value="ECO:0007669"/>
    <property type="project" value="TreeGrafter"/>
</dbReference>
<dbReference type="Gene3D" id="6.10.140.100">
    <property type="match status" value="1"/>
</dbReference>
<dbReference type="SMART" id="SM00288">
    <property type="entry name" value="VHS"/>
    <property type="match status" value="1"/>
</dbReference>
<keyword evidence="10" id="KW-0862">Zinc</keyword>
<dbReference type="Pfam" id="PF01363">
    <property type="entry name" value="FYVE"/>
    <property type="match status" value="1"/>
</dbReference>
<dbReference type="InterPro" id="IPR000306">
    <property type="entry name" value="Znf_FYVE"/>
</dbReference>
<evidence type="ECO:0000259" key="16">
    <source>
        <dbReference type="PROSITE" id="PS50179"/>
    </source>
</evidence>
<dbReference type="FunFam" id="3.30.40.10:FF:000161">
    <property type="entry name" value="Vacuolar protein sorting-associated protein 27"/>
    <property type="match status" value="1"/>
</dbReference>
<feature type="region of interest" description="Disordered" evidence="14">
    <location>
        <begin position="275"/>
        <end position="311"/>
    </location>
</feature>
<organism evidence="17 18">
    <name type="scientific">Talaromyces rugulosus</name>
    <name type="common">Penicillium rugulosum</name>
    <dbReference type="NCBI Taxonomy" id="121627"/>
    <lineage>
        <taxon>Eukaryota</taxon>
        <taxon>Fungi</taxon>
        <taxon>Dikarya</taxon>
        <taxon>Ascomycota</taxon>
        <taxon>Pezizomycotina</taxon>
        <taxon>Eurotiomycetes</taxon>
        <taxon>Eurotiomycetidae</taxon>
        <taxon>Eurotiales</taxon>
        <taxon>Trichocomaceae</taxon>
        <taxon>Talaromyces</taxon>
        <taxon>Talaromyces sect. Islandici</taxon>
    </lineage>
</organism>
<evidence type="ECO:0000256" key="10">
    <source>
        <dbReference type="ARBA" id="ARBA00022833"/>
    </source>
</evidence>
<dbReference type="FunFam" id="1.20.5.1940:FF:000001">
    <property type="entry name" value="Vacuolar protein sorting-associated protein 27"/>
    <property type="match status" value="1"/>
</dbReference>
<comment type="similarity">
    <text evidence="3 12">Belongs to the VPS27 family.</text>
</comment>
<keyword evidence="9 13" id="KW-0863">Zinc-finger</keyword>
<dbReference type="PROSITE" id="PS50330">
    <property type="entry name" value="UIM"/>
    <property type="match status" value="2"/>
</dbReference>